<evidence type="ECO:0000256" key="3">
    <source>
        <dbReference type="PROSITE-ProRule" id="PRU00169"/>
    </source>
</evidence>
<feature type="domain" description="Response regulatory" evidence="5">
    <location>
        <begin position="24"/>
        <end position="140"/>
    </location>
</feature>
<organism evidence="6 7">
    <name type="scientific">Tolypothrix tenuis PCC 7101</name>
    <dbReference type="NCBI Taxonomy" id="231146"/>
    <lineage>
        <taxon>Bacteria</taxon>
        <taxon>Bacillati</taxon>
        <taxon>Cyanobacteriota</taxon>
        <taxon>Cyanophyceae</taxon>
        <taxon>Nostocales</taxon>
        <taxon>Tolypothrichaceae</taxon>
        <taxon>Tolypothrix</taxon>
    </lineage>
</organism>
<name>A0A1Z4N3T8_9CYAN</name>
<dbReference type="SUPFAM" id="SSF52172">
    <property type="entry name" value="CheY-like"/>
    <property type="match status" value="1"/>
</dbReference>
<proteinExistence type="predicted"/>
<dbReference type="GO" id="GO:0003677">
    <property type="term" value="F:DNA binding"/>
    <property type="evidence" value="ECO:0007669"/>
    <property type="project" value="UniProtKB-KW"/>
</dbReference>
<dbReference type="PROSITE" id="PS50110">
    <property type="entry name" value="RESPONSE_REGULATORY"/>
    <property type="match status" value="1"/>
</dbReference>
<dbReference type="PRINTS" id="PR00038">
    <property type="entry name" value="HTHLUXR"/>
</dbReference>
<feature type="modified residue" description="4-aspartylphosphate" evidence="3">
    <location>
        <position position="75"/>
    </location>
</feature>
<keyword evidence="2" id="KW-0238">DNA-binding</keyword>
<keyword evidence="1 3" id="KW-0597">Phosphoprotein</keyword>
<sequence>MNSFIYEYFQEVELMKIDESAKIRLLIVDDQSLIRQGLKAMLEQERDLQVVGDAENGQVALEMVAQLQPDVVLMDIRMPEMDGRTATKLIVENYPHIKVLILSTFDDDTSLAGAMRAGAKGYLLKDMPSSELANAIRFGHYGYTQFGPGLFDKLLAKETSPAETSENSAPAKLSELTAREQEVLQLIGVGATNREIAQKLYITEGTVKTHVTSILNRLNLKNRSQLAIYANTVNHKSVEGEVIGNR</sequence>
<dbReference type="Pfam" id="PF00072">
    <property type="entry name" value="Response_reg"/>
    <property type="match status" value="1"/>
</dbReference>
<dbReference type="InterPro" id="IPR016032">
    <property type="entry name" value="Sig_transdc_resp-reg_C-effctor"/>
</dbReference>
<dbReference type="InterPro" id="IPR039420">
    <property type="entry name" value="WalR-like"/>
</dbReference>
<accession>A0A1Z4N3T8</accession>
<keyword evidence="7" id="KW-1185">Reference proteome</keyword>
<dbReference type="GO" id="GO:0000160">
    <property type="term" value="P:phosphorelay signal transduction system"/>
    <property type="evidence" value="ECO:0007669"/>
    <property type="project" value="InterPro"/>
</dbReference>
<gene>
    <name evidence="6" type="ORF">NIES37_43900</name>
</gene>
<feature type="domain" description="HTH luxR-type" evidence="4">
    <location>
        <begin position="169"/>
        <end position="234"/>
    </location>
</feature>
<dbReference type="InterPro" id="IPR011006">
    <property type="entry name" value="CheY-like_superfamily"/>
</dbReference>
<evidence type="ECO:0000259" key="5">
    <source>
        <dbReference type="PROSITE" id="PS50110"/>
    </source>
</evidence>
<protein>
    <submittedName>
        <fullName evidence="6">LuxR family two component transcriptional regulator</fullName>
    </submittedName>
</protein>
<dbReference type="CDD" id="cd17535">
    <property type="entry name" value="REC_NarL-like"/>
    <property type="match status" value="1"/>
</dbReference>
<dbReference type="PANTHER" id="PTHR43214">
    <property type="entry name" value="TWO-COMPONENT RESPONSE REGULATOR"/>
    <property type="match status" value="1"/>
</dbReference>
<dbReference type="PANTHER" id="PTHR43214:SF43">
    <property type="entry name" value="TWO-COMPONENT RESPONSE REGULATOR"/>
    <property type="match status" value="1"/>
</dbReference>
<dbReference type="SUPFAM" id="SSF46894">
    <property type="entry name" value="C-terminal effector domain of the bipartite response regulators"/>
    <property type="match status" value="1"/>
</dbReference>
<dbReference type="KEGG" id="ttq:NIES37_43900"/>
<dbReference type="Pfam" id="PF00196">
    <property type="entry name" value="GerE"/>
    <property type="match status" value="1"/>
</dbReference>
<dbReference type="SMART" id="SM00448">
    <property type="entry name" value="REC"/>
    <property type="match status" value="1"/>
</dbReference>
<dbReference type="AlphaFoldDB" id="A0A1Z4N3T8"/>
<dbReference type="GO" id="GO:0006355">
    <property type="term" value="P:regulation of DNA-templated transcription"/>
    <property type="evidence" value="ECO:0007669"/>
    <property type="project" value="InterPro"/>
</dbReference>
<reference evidence="6 7" key="1">
    <citation type="submission" date="2017-06" db="EMBL/GenBank/DDBJ databases">
        <title>Genome sequencing of cyanobaciteial culture collection at National Institute for Environmental Studies (NIES).</title>
        <authorList>
            <person name="Hirose Y."/>
            <person name="Shimura Y."/>
            <person name="Fujisawa T."/>
            <person name="Nakamura Y."/>
            <person name="Kawachi M."/>
        </authorList>
    </citation>
    <scope>NUCLEOTIDE SEQUENCE [LARGE SCALE GENOMIC DNA]</scope>
    <source>
        <strain evidence="6 7">NIES-37</strain>
    </source>
</reference>
<dbReference type="SMART" id="SM00421">
    <property type="entry name" value="HTH_LUXR"/>
    <property type="match status" value="1"/>
</dbReference>
<dbReference type="InterPro" id="IPR000792">
    <property type="entry name" value="Tscrpt_reg_LuxR_C"/>
</dbReference>
<dbReference type="Gene3D" id="3.40.50.2300">
    <property type="match status" value="1"/>
</dbReference>
<dbReference type="InterPro" id="IPR001789">
    <property type="entry name" value="Sig_transdc_resp-reg_receiver"/>
</dbReference>
<evidence type="ECO:0000259" key="4">
    <source>
        <dbReference type="PROSITE" id="PS50043"/>
    </source>
</evidence>
<evidence type="ECO:0000256" key="1">
    <source>
        <dbReference type="ARBA" id="ARBA00022553"/>
    </source>
</evidence>
<dbReference type="CDD" id="cd06170">
    <property type="entry name" value="LuxR_C_like"/>
    <property type="match status" value="1"/>
</dbReference>
<dbReference type="Proteomes" id="UP000218785">
    <property type="component" value="Chromosome"/>
</dbReference>
<evidence type="ECO:0000313" key="6">
    <source>
        <dbReference type="EMBL" id="BAZ00399.1"/>
    </source>
</evidence>
<dbReference type="PROSITE" id="PS00622">
    <property type="entry name" value="HTH_LUXR_1"/>
    <property type="match status" value="1"/>
</dbReference>
<evidence type="ECO:0000256" key="2">
    <source>
        <dbReference type="ARBA" id="ARBA00023125"/>
    </source>
</evidence>
<evidence type="ECO:0000313" key="7">
    <source>
        <dbReference type="Proteomes" id="UP000218785"/>
    </source>
</evidence>
<dbReference type="InterPro" id="IPR058245">
    <property type="entry name" value="NreC/VraR/RcsB-like_REC"/>
</dbReference>
<dbReference type="PROSITE" id="PS50043">
    <property type="entry name" value="HTH_LUXR_2"/>
    <property type="match status" value="1"/>
</dbReference>
<dbReference type="EMBL" id="AP018248">
    <property type="protein sequence ID" value="BAZ00399.1"/>
    <property type="molecule type" value="Genomic_DNA"/>
</dbReference>